<proteinExistence type="predicted"/>
<dbReference type="Gene3D" id="1.25.40.10">
    <property type="entry name" value="Tetratricopeptide repeat domain"/>
    <property type="match status" value="1"/>
</dbReference>
<comment type="caution">
    <text evidence="1">The sequence shown here is derived from an EMBL/GenBank/DDBJ whole genome shotgun (WGS) entry which is preliminary data.</text>
</comment>
<dbReference type="Proteomes" id="UP001197247">
    <property type="component" value="Unassembled WGS sequence"/>
</dbReference>
<evidence type="ECO:0000313" key="1">
    <source>
        <dbReference type="EMBL" id="MBT0771488.1"/>
    </source>
</evidence>
<organism evidence="1 2">
    <name type="scientific">Kineosporia corallincola</name>
    <dbReference type="NCBI Taxonomy" id="2835133"/>
    <lineage>
        <taxon>Bacteria</taxon>
        <taxon>Bacillati</taxon>
        <taxon>Actinomycetota</taxon>
        <taxon>Actinomycetes</taxon>
        <taxon>Kineosporiales</taxon>
        <taxon>Kineosporiaceae</taxon>
        <taxon>Kineosporia</taxon>
    </lineage>
</organism>
<sequence length="114" mass="12958">MSEQNLIPDENAHDHDLYQRALSLLEMRLPIEAAQIAAPLEQRERVPESYLELLARAYFNSAQLGNAERVLRRLIEQSPANGWAHRVLARTLARRNADVEAARYHRIADGFGVA</sequence>
<keyword evidence="2" id="KW-1185">Reference proteome</keyword>
<protein>
    <submittedName>
        <fullName evidence="1">Tetratricopeptide repeat protein</fullName>
    </submittedName>
</protein>
<evidence type="ECO:0000313" key="2">
    <source>
        <dbReference type="Proteomes" id="UP001197247"/>
    </source>
</evidence>
<accession>A0ABS5TKX2</accession>
<name>A0ABS5TKX2_9ACTN</name>
<dbReference type="InterPro" id="IPR011990">
    <property type="entry name" value="TPR-like_helical_dom_sf"/>
</dbReference>
<dbReference type="RefSeq" id="WP_214157830.1">
    <property type="nucleotide sequence ID" value="NZ_JAHBAY010000009.1"/>
</dbReference>
<dbReference type="SUPFAM" id="SSF48452">
    <property type="entry name" value="TPR-like"/>
    <property type="match status" value="1"/>
</dbReference>
<dbReference type="EMBL" id="JAHBAY010000009">
    <property type="protein sequence ID" value="MBT0771488.1"/>
    <property type="molecule type" value="Genomic_DNA"/>
</dbReference>
<reference evidence="1 2" key="1">
    <citation type="submission" date="2021-05" db="EMBL/GenBank/DDBJ databases">
        <title>Kineosporia and Streptomyces sp. nov. two new marine actinobacteria isolated from Coral.</title>
        <authorList>
            <person name="Buangrab K."/>
            <person name="Sutthacheep M."/>
            <person name="Yeemin T."/>
            <person name="Harunari E."/>
            <person name="Igarashi Y."/>
            <person name="Kanchanasin P."/>
            <person name="Tanasupawat S."/>
            <person name="Phongsopitanun W."/>
        </authorList>
    </citation>
    <scope>NUCLEOTIDE SEQUENCE [LARGE SCALE GENOMIC DNA]</scope>
    <source>
        <strain evidence="1 2">J2-2</strain>
    </source>
</reference>
<gene>
    <name evidence="1" type="ORF">KIH74_21300</name>
</gene>
<dbReference type="Pfam" id="PF13428">
    <property type="entry name" value="TPR_14"/>
    <property type="match status" value="1"/>
</dbReference>